<feature type="transmembrane region" description="Helical" evidence="8">
    <location>
        <begin position="27"/>
        <end position="47"/>
    </location>
</feature>
<keyword evidence="4" id="KW-0808">Transferase</keyword>
<gene>
    <name evidence="9" type="ORF">UFOPK2996_00393</name>
    <name evidence="10" type="ORF">UFOPK4071_01017</name>
</gene>
<evidence type="ECO:0000256" key="3">
    <source>
        <dbReference type="ARBA" id="ARBA00022676"/>
    </source>
</evidence>
<feature type="transmembrane region" description="Helical" evidence="8">
    <location>
        <begin position="156"/>
        <end position="176"/>
    </location>
</feature>
<dbReference type="PANTHER" id="PTHR33908:SF11">
    <property type="entry name" value="MEMBRANE PROTEIN"/>
    <property type="match status" value="1"/>
</dbReference>
<evidence type="ECO:0000256" key="5">
    <source>
        <dbReference type="ARBA" id="ARBA00022692"/>
    </source>
</evidence>
<dbReference type="EMBL" id="CAFBPF010000130">
    <property type="protein sequence ID" value="CAB5016707.1"/>
    <property type="molecule type" value="Genomic_DNA"/>
</dbReference>
<reference evidence="10" key="1">
    <citation type="submission" date="2020-05" db="EMBL/GenBank/DDBJ databases">
        <authorList>
            <person name="Chiriac C."/>
            <person name="Salcher M."/>
            <person name="Ghai R."/>
            <person name="Kavagutti S V."/>
        </authorList>
    </citation>
    <scope>NUCLEOTIDE SEQUENCE</scope>
</reference>
<dbReference type="GO" id="GO:0008610">
    <property type="term" value="P:lipid biosynthetic process"/>
    <property type="evidence" value="ECO:0007669"/>
    <property type="project" value="UniProtKB-ARBA"/>
</dbReference>
<keyword evidence="6 8" id="KW-1133">Transmembrane helix</keyword>
<comment type="subcellular location">
    <subcellularLocation>
        <location evidence="1">Cell membrane</location>
        <topology evidence="1">Multi-pass membrane protein</topology>
    </subcellularLocation>
</comment>
<feature type="transmembrane region" description="Helical" evidence="8">
    <location>
        <begin position="288"/>
        <end position="312"/>
    </location>
</feature>
<feature type="transmembrane region" description="Helical" evidence="8">
    <location>
        <begin position="261"/>
        <end position="282"/>
    </location>
</feature>
<feature type="transmembrane region" description="Helical" evidence="8">
    <location>
        <begin position="229"/>
        <end position="249"/>
    </location>
</feature>
<accession>A0A6J7QGE2</accession>
<feature type="transmembrane region" description="Helical" evidence="8">
    <location>
        <begin position="130"/>
        <end position="150"/>
    </location>
</feature>
<dbReference type="AlphaFoldDB" id="A0A6J7QGE2"/>
<evidence type="ECO:0000313" key="9">
    <source>
        <dbReference type="EMBL" id="CAB4790454.1"/>
    </source>
</evidence>
<keyword evidence="2" id="KW-1003">Cell membrane</keyword>
<evidence type="ECO:0000256" key="8">
    <source>
        <dbReference type="SAM" id="Phobius"/>
    </source>
</evidence>
<evidence type="ECO:0000256" key="1">
    <source>
        <dbReference type="ARBA" id="ARBA00004651"/>
    </source>
</evidence>
<name>A0A6J7QGE2_9ZZZZ</name>
<proteinExistence type="predicted"/>
<dbReference type="InterPro" id="IPR050297">
    <property type="entry name" value="LipidA_mod_glycosyltrf_83"/>
</dbReference>
<evidence type="ECO:0000256" key="2">
    <source>
        <dbReference type="ARBA" id="ARBA00022475"/>
    </source>
</evidence>
<evidence type="ECO:0000256" key="6">
    <source>
        <dbReference type="ARBA" id="ARBA00022989"/>
    </source>
</evidence>
<keyword evidence="5 8" id="KW-0812">Transmembrane</keyword>
<keyword evidence="7 8" id="KW-0472">Membrane</keyword>
<organism evidence="10">
    <name type="scientific">freshwater metagenome</name>
    <dbReference type="NCBI Taxonomy" id="449393"/>
    <lineage>
        <taxon>unclassified sequences</taxon>
        <taxon>metagenomes</taxon>
        <taxon>ecological metagenomes</taxon>
    </lineage>
</organism>
<feature type="transmembrane region" description="Helical" evidence="8">
    <location>
        <begin position="99"/>
        <end position="118"/>
    </location>
</feature>
<evidence type="ECO:0000256" key="7">
    <source>
        <dbReference type="ARBA" id="ARBA00023136"/>
    </source>
</evidence>
<evidence type="ECO:0000256" key="4">
    <source>
        <dbReference type="ARBA" id="ARBA00022679"/>
    </source>
</evidence>
<dbReference type="GO" id="GO:0005886">
    <property type="term" value="C:plasma membrane"/>
    <property type="evidence" value="ECO:0007669"/>
    <property type="project" value="UniProtKB-SubCell"/>
</dbReference>
<feature type="transmembrane region" description="Helical" evidence="8">
    <location>
        <begin position="324"/>
        <end position="342"/>
    </location>
</feature>
<feature type="transmembrane region" description="Helical" evidence="8">
    <location>
        <begin position="348"/>
        <end position="368"/>
    </location>
</feature>
<feature type="transmembrane region" description="Helical" evidence="8">
    <location>
        <begin position="375"/>
        <end position="393"/>
    </location>
</feature>
<dbReference type="EMBL" id="CAFAAH010000032">
    <property type="protein sequence ID" value="CAB4790454.1"/>
    <property type="molecule type" value="Genomic_DNA"/>
</dbReference>
<dbReference type="GO" id="GO:0016763">
    <property type="term" value="F:pentosyltransferase activity"/>
    <property type="evidence" value="ECO:0007669"/>
    <property type="project" value="TreeGrafter"/>
</dbReference>
<evidence type="ECO:0000313" key="10">
    <source>
        <dbReference type="EMBL" id="CAB5016707.1"/>
    </source>
</evidence>
<dbReference type="PANTHER" id="PTHR33908">
    <property type="entry name" value="MANNOSYLTRANSFERASE YKCB-RELATED"/>
    <property type="match status" value="1"/>
</dbReference>
<sequence>MPNDIDTPQTLNSKKIDRSGAVAAPRALIVLAVSAVVLVGIAQRIFVTSSLWLDEALTVNIARVPIGSLVGTLKVDGAPPLYYLLLHFWMNVFGEGDTAVRALPALLGILSLPLAFFAGKKAIASDGRRARELGWMVLLLVAASPYAIRYSSENRMYVLVIDLVLLGYIFFSSVLVRPSYGSLIGISLVTGALLYTNYWCLYLVVVVGVVTLWRSLKAPADELRTARRILGSIVVGVLLFLPWLPIFEYQRLHTGTPWGTAIAPTVGFAYTIFDFAAFGVSLSEGWPLAGLLLLLALIALFGTVMGDQLIIINIRTVSGARWEWAIGMIALGLGLGVAYASGSAFQTRYAAMCYPFYVLSVGMGLMLIPDRRFRYGFLALAITLGFFSGLVNARTDRTQATQVADVLIRDSRPGDVVGFCPDQLGPATARLLASTKSLGLYAFPDMQSPQLIDWTDYALRNSRSNAEKYARALLAKGGSNDVWFVWAGGYRTFGIKCERVVNELARLRGNREIVITAKPKFYEHMGLDRYRP</sequence>
<protein>
    <submittedName>
        <fullName evidence="10">Unannotated protein</fullName>
    </submittedName>
</protein>
<keyword evidence="3" id="KW-0328">Glycosyltransferase</keyword>
<feature type="transmembrane region" description="Helical" evidence="8">
    <location>
        <begin position="183"/>
        <end position="209"/>
    </location>
</feature>